<evidence type="ECO:0000256" key="7">
    <source>
        <dbReference type="RuleBase" id="RU003671"/>
    </source>
</evidence>
<feature type="domain" description="Proliferating cell nuclear antigen PCNA N-terminal" evidence="8">
    <location>
        <begin position="1"/>
        <end position="124"/>
    </location>
</feature>
<dbReference type="GO" id="GO:0005634">
    <property type="term" value="C:nucleus"/>
    <property type="evidence" value="ECO:0007669"/>
    <property type="project" value="UniProtKB-SubCell"/>
</dbReference>
<dbReference type="GO" id="GO:0003677">
    <property type="term" value="F:DNA binding"/>
    <property type="evidence" value="ECO:0007669"/>
    <property type="project" value="UniProtKB-KW"/>
</dbReference>
<evidence type="ECO:0000313" key="11">
    <source>
        <dbReference type="Proteomes" id="UP001620645"/>
    </source>
</evidence>
<sequence length="266" mass="29872">MFEAKFTNAALLKKIVEAIKELVSEAPFDCTENSMCLQAMDGSHVALISLKLDIGLFEVFRCDRTIALGLSMGELSKVLKCSKSEDTLMIRFEDSEQDMVTFTFEDTKGRKQDITLKLMDIDNEHLGIPDQKYAAVVEMPSTEFQKVCRDIASFSDSMNITATKSGVVFSGSGDSVTNTIRYSKDKTADDDDDKDRVDITVKEKVNLNFSIKYLTNFTKATSLSDRVRLSMCDNVPLVVEYDIEGNGFLRFFLAPKIDEDKETMDD</sequence>
<evidence type="ECO:0000256" key="5">
    <source>
        <dbReference type="ARBA" id="ARBA00023242"/>
    </source>
</evidence>
<dbReference type="InterPro" id="IPR022648">
    <property type="entry name" value="Pr_cel_nuc_antig_N"/>
</dbReference>
<dbReference type="PRINTS" id="PR00339">
    <property type="entry name" value="PCNACYCLIN"/>
</dbReference>
<dbReference type="InterPro" id="IPR000730">
    <property type="entry name" value="Pr_cel_nuc_antig"/>
</dbReference>
<name>A0ABD2I8Q8_HETSC</name>
<dbReference type="PROSITE" id="PS01251">
    <property type="entry name" value="PCNA_1"/>
    <property type="match status" value="1"/>
</dbReference>
<accession>A0ABD2I8Q8</accession>
<keyword evidence="5 6" id="KW-0539">Nucleus</keyword>
<dbReference type="InterPro" id="IPR046938">
    <property type="entry name" value="DNA_clamp_sf"/>
</dbReference>
<keyword evidence="4 7" id="KW-0238">DNA-binding</keyword>
<keyword evidence="11" id="KW-1185">Reference proteome</keyword>
<dbReference type="FunFam" id="3.70.10.10:FF:000001">
    <property type="entry name" value="Proliferating cell nuclear antigen"/>
    <property type="match status" value="1"/>
</dbReference>
<dbReference type="SUPFAM" id="SSF55979">
    <property type="entry name" value="DNA clamp"/>
    <property type="match status" value="2"/>
</dbReference>
<comment type="similarity">
    <text evidence="2 7">Belongs to the PCNA family.</text>
</comment>
<comment type="caution">
    <text evidence="10">The sequence shown here is derived from an EMBL/GenBank/DDBJ whole genome shotgun (WGS) entry which is preliminary data.</text>
</comment>
<evidence type="ECO:0000313" key="10">
    <source>
        <dbReference type="EMBL" id="KAL3075477.1"/>
    </source>
</evidence>
<evidence type="ECO:0000256" key="6">
    <source>
        <dbReference type="RuleBase" id="RU000641"/>
    </source>
</evidence>
<dbReference type="Pfam" id="PF02747">
    <property type="entry name" value="PCNA_C"/>
    <property type="match status" value="1"/>
</dbReference>
<dbReference type="EMBL" id="JBICCN010000351">
    <property type="protein sequence ID" value="KAL3075477.1"/>
    <property type="molecule type" value="Genomic_DNA"/>
</dbReference>
<evidence type="ECO:0000256" key="1">
    <source>
        <dbReference type="ARBA" id="ARBA00004123"/>
    </source>
</evidence>
<proteinExistence type="inferred from homology"/>
<evidence type="ECO:0000256" key="4">
    <source>
        <dbReference type="ARBA" id="ARBA00023125"/>
    </source>
</evidence>
<comment type="function">
    <text evidence="6">This protein is an auxiliary protein of DNA polymerase delta and is involved in the control of eukaryotic DNA replication by increasing the polymerase's processivity during elongation of the leading strand.</text>
</comment>
<organism evidence="10 11">
    <name type="scientific">Heterodera schachtii</name>
    <name type="common">Sugarbeet cyst nematode worm</name>
    <name type="synonym">Tylenchus schachtii</name>
    <dbReference type="NCBI Taxonomy" id="97005"/>
    <lineage>
        <taxon>Eukaryota</taxon>
        <taxon>Metazoa</taxon>
        <taxon>Ecdysozoa</taxon>
        <taxon>Nematoda</taxon>
        <taxon>Chromadorea</taxon>
        <taxon>Rhabditida</taxon>
        <taxon>Tylenchina</taxon>
        <taxon>Tylenchomorpha</taxon>
        <taxon>Tylenchoidea</taxon>
        <taxon>Heteroderidae</taxon>
        <taxon>Heteroderinae</taxon>
        <taxon>Heterodera</taxon>
    </lineage>
</organism>
<dbReference type="PANTHER" id="PTHR11352">
    <property type="entry name" value="PROLIFERATING CELL NUCLEAR ANTIGEN"/>
    <property type="match status" value="1"/>
</dbReference>
<reference evidence="10 11" key="1">
    <citation type="submission" date="2024-10" db="EMBL/GenBank/DDBJ databases">
        <authorList>
            <person name="Kim D."/>
        </authorList>
    </citation>
    <scope>NUCLEOTIDE SEQUENCE [LARGE SCALE GENOMIC DNA]</scope>
    <source>
        <strain evidence="10">Taebaek</strain>
    </source>
</reference>
<keyword evidence="3 7" id="KW-0235">DNA replication</keyword>
<dbReference type="HAMAP" id="MF_00317">
    <property type="entry name" value="DNApol_clamp_arch"/>
    <property type="match status" value="1"/>
</dbReference>
<feature type="domain" description="Proliferating cell nuclear antigen PCNA C-terminal" evidence="9">
    <location>
        <begin position="127"/>
        <end position="256"/>
    </location>
</feature>
<dbReference type="Gene3D" id="3.10.150.10">
    <property type="entry name" value="DNA Polymerase III, subunit A, domain 2"/>
    <property type="match status" value="2"/>
</dbReference>
<dbReference type="Proteomes" id="UP001620645">
    <property type="component" value="Unassembled WGS sequence"/>
</dbReference>
<comment type="subcellular location">
    <subcellularLocation>
        <location evidence="1 6">Nucleus</location>
    </subcellularLocation>
</comment>
<dbReference type="GO" id="GO:0072702">
    <property type="term" value="P:response to methyl methanesulfonate"/>
    <property type="evidence" value="ECO:0007669"/>
    <property type="project" value="UniProtKB-ARBA"/>
</dbReference>
<evidence type="ECO:0000259" key="8">
    <source>
        <dbReference type="Pfam" id="PF00705"/>
    </source>
</evidence>
<dbReference type="GO" id="GO:0042542">
    <property type="term" value="P:response to hydrogen peroxide"/>
    <property type="evidence" value="ECO:0007669"/>
    <property type="project" value="UniProtKB-ARBA"/>
</dbReference>
<dbReference type="InterPro" id="IPR022649">
    <property type="entry name" value="Pr_cel_nuc_antig_C"/>
</dbReference>
<dbReference type="NCBIfam" id="TIGR00590">
    <property type="entry name" value="pcna"/>
    <property type="match status" value="1"/>
</dbReference>
<dbReference type="InterPro" id="IPR022659">
    <property type="entry name" value="Pr_cel_nuc_antig_CS"/>
</dbReference>
<dbReference type="PANTHER" id="PTHR11352:SF0">
    <property type="entry name" value="PROLIFERATING CELL NUCLEAR ANTIGEN"/>
    <property type="match status" value="1"/>
</dbReference>
<gene>
    <name evidence="10" type="ORF">niasHS_011984</name>
</gene>
<dbReference type="CDD" id="cd00577">
    <property type="entry name" value="PCNA"/>
    <property type="match status" value="1"/>
</dbReference>
<evidence type="ECO:0000259" key="9">
    <source>
        <dbReference type="Pfam" id="PF02747"/>
    </source>
</evidence>
<evidence type="ECO:0000256" key="2">
    <source>
        <dbReference type="ARBA" id="ARBA00010462"/>
    </source>
</evidence>
<protein>
    <recommendedName>
        <fullName evidence="6">DNA sliding clamp PCNA</fullName>
    </recommendedName>
</protein>
<evidence type="ECO:0000256" key="3">
    <source>
        <dbReference type="ARBA" id="ARBA00022705"/>
    </source>
</evidence>
<dbReference type="Pfam" id="PF00705">
    <property type="entry name" value="PCNA_N"/>
    <property type="match status" value="1"/>
</dbReference>
<dbReference type="FunFam" id="3.10.150.10:FF:000006">
    <property type="entry name" value="Proliferating cell nuclear antigen"/>
    <property type="match status" value="1"/>
</dbReference>
<dbReference type="AlphaFoldDB" id="A0ABD2I8Q8"/>
<dbReference type="GO" id="GO:0006260">
    <property type="term" value="P:DNA replication"/>
    <property type="evidence" value="ECO:0007669"/>
    <property type="project" value="UniProtKB-KW"/>
</dbReference>